<gene>
    <name evidence="2" type="ordered locus">AM1_3610</name>
</gene>
<dbReference type="RefSeq" id="WP_012163993.1">
    <property type="nucleotide sequence ID" value="NC_009925.1"/>
</dbReference>
<sequence length="242" mass="27577">MKNLAVSKYLLDNYKDYYQDGDNPEGDGEWRRIGAIPKVDNIIQLCRDIPHNSILEVGAGEGSVVSRMDETGFATDLYALDISASGIERIKQRNIPSMRECQLYDGYQIPYADNHFDIVVLSHVVEHLEYPRLLIQEASRVGKSLFVEVPLEHTLKLPKDFVFNRVGHINVYTPQTIRHLLQSCDLIVLKQVVTAHSKDVHLHDQGKQGAINYEIKRLCLKLFPKLAVNLFTYNSALLCQKN</sequence>
<dbReference type="OrthoDB" id="528104at2"/>
<dbReference type="HOGENOM" id="CLU_090630_0_0_3"/>
<dbReference type="SUPFAM" id="SSF53335">
    <property type="entry name" value="S-adenosyl-L-methionine-dependent methyltransferases"/>
    <property type="match status" value="1"/>
</dbReference>
<name>B0C3A1_ACAM1</name>
<keyword evidence="3" id="KW-1185">Reference proteome</keyword>
<dbReference type="Gene3D" id="3.40.50.150">
    <property type="entry name" value="Vaccinia Virus protein VP39"/>
    <property type="match status" value="1"/>
</dbReference>
<evidence type="ECO:0000313" key="3">
    <source>
        <dbReference type="Proteomes" id="UP000000268"/>
    </source>
</evidence>
<keyword evidence="2" id="KW-0808">Transferase</keyword>
<keyword evidence="2" id="KW-0489">Methyltransferase</keyword>
<dbReference type="CDD" id="cd02440">
    <property type="entry name" value="AdoMet_MTases"/>
    <property type="match status" value="1"/>
</dbReference>
<dbReference type="Pfam" id="PF08241">
    <property type="entry name" value="Methyltransf_11"/>
    <property type="match status" value="1"/>
</dbReference>
<dbReference type="eggNOG" id="COG2226">
    <property type="taxonomic scope" value="Bacteria"/>
</dbReference>
<feature type="domain" description="Methyltransferase type 11" evidence="1">
    <location>
        <begin position="55"/>
        <end position="143"/>
    </location>
</feature>
<organism evidence="2 3">
    <name type="scientific">Acaryochloris marina (strain MBIC 11017)</name>
    <dbReference type="NCBI Taxonomy" id="329726"/>
    <lineage>
        <taxon>Bacteria</taxon>
        <taxon>Bacillati</taxon>
        <taxon>Cyanobacteriota</taxon>
        <taxon>Cyanophyceae</taxon>
        <taxon>Acaryochloridales</taxon>
        <taxon>Acaryochloridaceae</taxon>
        <taxon>Acaryochloris</taxon>
    </lineage>
</organism>
<dbReference type="GO" id="GO:0008757">
    <property type="term" value="F:S-adenosylmethionine-dependent methyltransferase activity"/>
    <property type="evidence" value="ECO:0007669"/>
    <property type="project" value="InterPro"/>
</dbReference>
<dbReference type="InterPro" id="IPR029063">
    <property type="entry name" value="SAM-dependent_MTases_sf"/>
</dbReference>
<dbReference type="STRING" id="329726.AM1_3610"/>
<evidence type="ECO:0000259" key="1">
    <source>
        <dbReference type="Pfam" id="PF08241"/>
    </source>
</evidence>
<evidence type="ECO:0000313" key="2">
    <source>
        <dbReference type="EMBL" id="ABW28600.1"/>
    </source>
</evidence>
<protein>
    <submittedName>
        <fullName evidence="2">Methyltransferase, putative</fullName>
    </submittedName>
</protein>
<proteinExistence type="predicted"/>
<reference evidence="2 3" key="1">
    <citation type="journal article" date="2008" name="Proc. Natl. Acad. Sci. U.S.A.">
        <title>Niche adaptation and genome expansion in the chlorophyll d-producing cyanobacterium Acaryochloris marina.</title>
        <authorList>
            <person name="Swingley W.D."/>
            <person name="Chen M."/>
            <person name="Cheung P.C."/>
            <person name="Conrad A.L."/>
            <person name="Dejesa L.C."/>
            <person name="Hao J."/>
            <person name="Honchak B.M."/>
            <person name="Karbach L.E."/>
            <person name="Kurdoglu A."/>
            <person name="Lahiri S."/>
            <person name="Mastrian S.D."/>
            <person name="Miyashita H."/>
            <person name="Page L."/>
            <person name="Ramakrishna P."/>
            <person name="Satoh S."/>
            <person name="Sattley W.M."/>
            <person name="Shimada Y."/>
            <person name="Taylor H.L."/>
            <person name="Tomo T."/>
            <person name="Tsuchiya T."/>
            <person name="Wang Z.T."/>
            <person name="Raymond J."/>
            <person name="Mimuro M."/>
            <person name="Blankenship R.E."/>
            <person name="Touchman J.W."/>
        </authorList>
    </citation>
    <scope>NUCLEOTIDE SEQUENCE [LARGE SCALE GENOMIC DNA]</scope>
    <source>
        <strain evidence="3">MBIC 11017</strain>
    </source>
</reference>
<dbReference type="InterPro" id="IPR013216">
    <property type="entry name" value="Methyltransf_11"/>
</dbReference>
<dbReference type="KEGG" id="amr:AM1_3610"/>
<dbReference type="AlphaFoldDB" id="B0C3A1"/>
<dbReference type="EMBL" id="CP000828">
    <property type="protein sequence ID" value="ABW28600.1"/>
    <property type="molecule type" value="Genomic_DNA"/>
</dbReference>
<dbReference type="Proteomes" id="UP000000268">
    <property type="component" value="Chromosome"/>
</dbReference>
<dbReference type="GO" id="GO:0032259">
    <property type="term" value="P:methylation"/>
    <property type="evidence" value="ECO:0007669"/>
    <property type="project" value="UniProtKB-KW"/>
</dbReference>
<accession>B0C3A1</accession>